<dbReference type="GO" id="GO:0005524">
    <property type="term" value="F:ATP binding"/>
    <property type="evidence" value="ECO:0007669"/>
    <property type="project" value="UniProtKB-KW"/>
</dbReference>
<dbReference type="STRING" id="1792290.MSP8886_03374"/>
<feature type="domain" description="ABC transporter" evidence="14">
    <location>
        <begin position="6"/>
        <end position="244"/>
    </location>
</feature>
<dbReference type="PANTHER" id="PTHR30572:SF14">
    <property type="entry name" value="MACROLIDE EXPORT ATP-BINDING_PERMEASE PROTEIN MACB"/>
    <property type="match status" value="1"/>
</dbReference>
<dbReference type="InterPro" id="IPR003593">
    <property type="entry name" value="AAA+_ATPase"/>
</dbReference>
<evidence type="ECO:0000256" key="11">
    <source>
        <dbReference type="ARBA" id="ARBA00038388"/>
    </source>
</evidence>
<keyword evidence="7 15" id="KW-0067">ATP-binding</keyword>
<dbReference type="InterPro" id="IPR003439">
    <property type="entry name" value="ABC_transporter-like_ATP-bd"/>
</dbReference>
<evidence type="ECO:0000256" key="4">
    <source>
        <dbReference type="ARBA" id="ARBA00022519"/>
    </source>
</evidence>
<evidence type="ECO:0000256" key="1">
    <source>
        <dbReference type="ARBA" id="ARBA00004429"/>
    </source>
</evidence>
<sequence>MGSPLLEIRNLHREFAAGEDVVTILKDINLRIDEGEMVAIVGASGSGKSTLMNILGCLDRPSSGTYRIAERETSSLSRDELAELRREHFGFIFQRYHLLTDISALSNVELPAIYANCDSSVRHERASALLARLGLGDKQHFRPSKLSGGQQQRVSIARALMNGGAVILADEPTGALDKASGVEVMNILRELNTDGHTVILVTHDMEVASHAPRQIEISDGVIVADQRREPSNPPSALHHQLPLRADVLSAFWGGFTEAFRMALRSMNAHRLRTFLTMLGIIIGIAAVVVVVAIGRGAQQQVMSQISDLGTNTLDIYPGSDFGDLEAAAIETLTARDAEALATQPYIDSVTPNVSTSVTALYQNIAAKAQVNGVGADYFRVRGLKLANGRFFNEREAEQAAQVAIIDQRAQAALFAHTAHPIGRVVLIGDMPVEIIGVLKPSQNNFTGSSPILYVPYSAVATRLIGKSYLDNITVRLKGKVSSKAAEQAVTSFMVRRHGSKDFSIFNSDQVRQAVERSSATLTLLISAIAAIALLVGGIGVMNIMLVSVTERTGEIGVRMAVGARQVDILQQFLIESVLVCLVGGFIGIALALSVGGLIKLTGIDLPLIYSVDSMLLAVACASLIGIAFGFFPARNASRLDPIQALARD</sequence>
<keyword evidence="9 13" id="KW-1133">Transmembrane helix</keyword>
<evidence type="ECO:0000256" key="5">
    <source>
        <dbReference type="ARBA" id="ARBA00022692"/>
    </source>
</evidence>
<dbReference type="Pfam" id="PF02687">
    <property type="entry name" value="FtsX"/>
    <property type="match status" value="1"/>
</dbReference>
<feature type="transmembrane region" description="Helical" evidence="13">
    <location>
        <begin position="274"/>
        <end position="294"/>
    </location>
</feature>
<dbReference type="CDD" id="cd03255">
    <property type="entry name" value="ABC_MJ0796_LolCDE_FtsE"/>
    <property type="match status" value="1"/>
</dbReference>
<comment type="similarity">
    <text evidence="11">Belongs to the ABC transporter superfamily. Macrolide exporter (TC 3.A.1.122) family.</text>
</comment>
<dbReference type="Pfam" id="PF12704">
    <property type="entry name" value="MacB_PCD"/>
    <property type="match status" value="1"/>
</dbReference>
<dbReference type="InterPro" id="IPR017871">
    <property type="entry name" value="ABC_transporter-like_CS"/>
</dbReference>
<keyword evidence="6" id="KW-0547">Nucleotide-binding</keyword>
<evidence type="ECO:0000313" key="16">
    <source>
        <dbReference type="Proteomes" id="UP000092544"/>
    </source>
</evidence>
<dbReference type="Gene3D" id="3.40.50.300">
    <property type="entry name" value="P-loop containing nucleotide triphosphate hydrolases"/>
    <property type="match status" value="1"/>
</dbReference>
<reference evidence="15 16" key="1">
    <citation type="submission" date="2016-06" db="EMBL/GenBank/DDBJ databases">
        <authorList>
            <person name="Kjaerup R.B."/>
            <person name="Dalgaard T.S."/>
            <person name="Juul-Madsen H.R."/>
        </authorList>
    </citation>
    <scope>NUCLEOTIDE SEQUENCE [LARGE SCALE GENOMIC DNA]</scope>
    <source>
        <strain evidence="15 16">CECT 8886</strain>
    </source>
</reference>
<dbReference type="GO" id="GO:0022857">
    <property type="term" value="F:transmembrane transporter activity"/>
    <property type="evidence" value="ECO:0007669"/>
    <property type="project" value="UniProtKB-ARBA"/>
</dbReference>
<dbReference type="SMART" id="SM00382">
    <property type="entry name" value="AAA"/>
    <property type="match status" value="1"/>
</dbReference>
<dbReference type="AlphaFoldDB" id="A0A1A8TNK1"/>
<keyword evidence="4" id="KW-0997">Cell inner membrane</keyword>
<evidence type="ECO:0000256" key="3">
    <source>
        <dbReference type="ARBA" id="ARBA00022475"/>
    </source>
</evidence>
<keyword evidence="3" id="KW-1003">Cell membrane</keyword>
<evidence type="ECO:0000256" key="13">
    <source>
        <dbReference type="SAM" id="Phobius"/>
    </source>
</evidence>
<evidence type="ECO:0000256" key="8">
    <source>
        <dbReference type="ARBA" id="ARBA00022967"/>
    </source>
</evidence>
<accession>A0A1A8TNK1</accession>
<dbReference type="FunFam" id="3.40.50.300:FF:000032">
    <property type="entry name" value="Export ABC transporter ATP-binding protein"/>
    <property type="match status" value="1"/>
</dbReference>
<keyword evidence="16" id="KW-1185">Reference proteome</keyword>
<dbReference type="OrthoDB" id="9802264at2"/>
<dbReference type="RefSeq" id="WP_139063168.1">
    <property type="nucleotide sequence ID" value="NZ_FLOB01000009.1"/>
</dbReference>
<evidence type="ECO:0000313" key="15">
    <source>
        <dbReference type="EMBL" id="SBS35396.1"/>
    </source>
</evidence>
<dbReference type="SUPFAM" id="SSF52540">
    <property type="entry name" value="P-loop containing nucleoside triphosphate hydrolases"/>
    <property type="match status" value="1"/>
</dbReference>
<proteinExistence type="inferred from homology"/>
<evidence type="ECO:0000259" key="14">
    <source>
        <dbReference type="PROSITE" id="PS50893"/>
    </source>
</evidence>
<dbReference type="GO" id="GO:1902495">
    <property type="term" value="C:transmembrane transporter complex"/>
    <property type="evidence" value="ECO:0007669"/>
    <property type="project" value="UniProtKB-ARBA"/>
</dbReference>
<comment type="subcellular location">
    <subcellularLocation>
        <location evidence="1">Cell inner membrane</location>
        <topology evidence="1">Multi-pass membrane protein</topology>
    </subcellularLocation>
</comment>
<dbReference type="GO" id="GO:0016887">
    <property type="term" value="F:ATP hydrolysis activity"/>
    <property type="evidence" value="ECO:0007669"/>
    <property type="project" value="InterPro"/>
</dbReference>
<evidence type="ECO:0000256" key="7">
    <source>
        <dbReference type="ARBA" id="ARBA00022840"/>
    </source>
</evidence>
<feature type="transmembrane region" description="Helical" evidence="13">
    <location>
        <begin position="607"/>
        <end position="631"/>
    </location>
</feature>
<keyword evidence="8" id="KW-1278">Translocase</keyword>
<organism evidence="15 16">
    <name type="scientific">Marinomonas spartinae</name>
    <dbReference type="NCBI Taxonomy" id="1792290"/>
    <lineage>
        <taxon>Bacteria</taxon>
        <taxon>Pseudomonadati</taxon>
        <taxon>Pseudomonadota</taxon>
        <taxon>Gammaproteobacteria</taxon>
        <taxon>Oceanospirillales</taxon>
        <taxon>Oceanospirillaceae</taxon>
        <taxon>Marinomonas</taxon>
    </lineage>
</organism>
<gene>
    <name evidence="15" type="primary">macB</name>
    <name evidence="15" type="ORF">MSP8886_03374</name>
</gene>
<dbReference type="InterPro" id="IPR003838">
    <property type="entry name" value="ABC3_permease_C"/>
</dbReference>
<dbReference type="Proteomes" id="UP000092544">
    <property type="component" value="Unassembled WGS sequence"/>
</dbReference>
<evidence type="ECO:0000256" key="10">
    <source>
        <dbReference type="ARBA" id="ARBA00023136"/>
    </source>
</evidence>
<evidence type="ECO:0000256" key="2">
    <source>
        <dbReference type="ARBA" id="ARBA00022448"/>
    </source>
</evidence>
<dbReference type="PROSITE" id="PS50893">
    <property type="entry name" value="ABC_TRANSPORTER_2"/>
    <property type="match status" value="1"/>
</dbReference>
<feature type="transmembrane region" description="Helical" evidence="13">
    <location>
        <begin position="568"/>
        <end position="595"/>
    </location>
</feature>
<feature type="transmembrane region" description="Helical" evidence="13">
    <location>
        <begin position="521"/>
        <end position="548"/>
    </location>
</feature>
<evidence type="ECO:0000256" key="6">
    <source>
        <dbReference type="ARBA" id="ARBA00022741"/>
    </source>
</evidence>
<keyword evidence="10 13" id="KW-0472">Membrane</keyword>
<keyword evidence="2" id="KW-0813">Transport</keyword>
<dbReference type="InterPro" id="IPR050250">
    <property type="entry name" value="Macrolide_Exporter_MacB"/>
</dbReference>
<evidence type="ECO:0000256" key="12">
    <source>
        <dbReference type="ARBA" id="ARBA00041199"/>
    </source>
</evidence>
<dbReference type="InterPro" id="IPR025857">
    <property type="entry name" value="MacB_PCD"/>
</dbReference>
<dbReference type="InterPro" id="IPR027417">
    <property type="entry name" value="P-loop_NTPase"/>
</dbReference>
<name>A0A1A8TNK1_9GAMM</name>
<dbReference type="EMBL" id="FLOB01000009">
    <property type="protein sequence ID" value="SBS35396.1"/>
    <property type="molecule type" value="Genomic_DNA"/>
</dbReference>
<dbReference type="PROSITE" id="PS00211">
    <property type="entry name" value="ABC_TRANSPORTER_1"/>
    <property type="match status" value="1"/>
</dbReference>
<protein>
    <recommendedName>
        <fullName evidence="12">Pyoverdine export ATP-binding/permease protein PvdT</fullName>
    </recommendedName>
</protein>
<dbReference type="GO" id="GO:0005886">
    <property type="term" value="C:plasma membrane"/>
    <property type="evidence" value="ECO:0007669"/>
    <property type="project" value="UniProtKB-SubCell"/>
</dbReference>
<dbReference type="InterPro" id="IPR017911">
    <property type="entry name" value="MacB-like_ATP-bd"/>
</dbReference>
<keyword evidence="5 13" id="KW-0812">Transmembrane</keyword>
<dbReference type="Pfam" id="PF00005">
    <property type="entry name" value="ABC_tran"/>
    <property type="match status" value="1"/>
</dbReference>
<keyword evidence="15" id="KW-0378">Hydrolase</keyword>
<dbReference type="PANTHER" id="PTHR30572">
    <property type="entry name" value="MEMBRANE COMPONENT OF TRANSPORTER-RELATED"/>
    <property type="match status" value="1"/>
</dbReference>
<evidence type="ECO:0000256" key="9">
    <source>
        <dbReference type="ARBA" id="ARBA00022989"/>
    </source>
</evidence>